<evidence type="ECO:0000313" key="2">
    <source>
        <dbReference type="EMBL" id="ORX92864.1"/>
    </source>
</evidence>
<dbReference type="STRING" id="1314790.A0A1Y1Y5H4"/>
<dbReference type="InterPro" id="IPR026736">
    <property type="entry name" value="Virilizer"/>
</dbReference>
<sequence length="1797" mass="203702">MEKKTLIYFDTLKPPKHHDNKDLDYTHCIKFQKTVTLTDLVIIPHEVTPFHNNPSAERKGFTFHTLIHKKPVRCKKTTDTRGLSIFREDTSYIQPLDSFDIEYEQDIGIQGCQFDYGLEFTTRFLLVKGRFEALTLCIYGYVPNQPHSLVNMIDTGSGAVALGKYPYESLSIITSQPVYFDALENDESGFIELIRRYKPLKLHASKLNEAQVLHKKILTLTEKLHNQSIIDPLINGTLKNLWNAHSKASSSSVQPKPTNPVYPSAMGSHQKSWIELKQQVSEVAEIARRRATASPLGSEPPKLLQQLLHRINQLLEDALIFARKNGVQVEDDLANLMNVISDSMSITSGLMACQRWFCTNLKIQILEATGICMNNPLVAQYILYTGGNERTASESLYCTYISPLIYESKLPSKTLKLTKDIVEKIAFFENCAVIRDVASSIVKDIDQSRQASNHTPHDVSLDSISAEPSSIKRLTDSVQQLTAVFYAASFEQDRQFSLEASYFRYLSFHEIIKLVTNILVSSDSHSRLMREQILPSLFDLCLTLWQTKQGLVYLSNELEGSDLGNEHLFSVWIHSLISNGDPFTKPGPDPSDLLCSWFNGQELQGCPGILDYRRGWINEHEYSPTPETPSFSVDSKHTDIPKSTSISDSRWKLQFTVEEFVTVLLYQVYAVRLVSQLVAHSDLKGKRPVLISKGDYLQANQLIRLMHDMCILNVGRQAIVAVVNLLGALPSLISYSSSNLHAKKLVTTIFSFYHLLDIKLTHADFDRLRITYQQDISDDPIYSTILKYQTHNDLGVLIDILANTEKRDFLKDSVVNKLAFCIRILLKHSHAGADPLRILSSQLNIIGATQEDPILIYLLRIIEAAIENLGEVNKISSLYSDTSGDDEGLKTKRESHRSKSVKSIKKKKRWLALSLLTLELIFNIVYHSGDGLIVSVTLTEPGQKAPEDINLDITRDDHLLNKCFKQILKLFYTLDQLNIHNLRPKVQRSTSNRRFFHSHSHLLLRNNLEVIYKFFDMANVIIPDQVSEDYYEGAGEEQYRFQCKIPTDLIGNKIVQYLLDGLHDAPQHFLSGIRLLSNLLPLPLVDNQIQSEISAMNHWTSLLQRSAPNLSYSGKCLRMYWTKQLLPLKDDIEECIRTVMFTSCKEMHISLRLLIAQMVDLDIGDLGIARGIIKLLIDQLYEELEAVSHVLHSTERKPTDGDRNPSPPASLESGNSCLWQQTSFEEQFLASRIARLLCLLLSLVNMPSGHFYLLGIFECNTKDGSSQSLGMFFDIAELFGAGHIVSDLAIEVIQLLSSRWELSDRRVNPDNAKQIQSQNKMEFDLQSTQLSEIISNILGWIQNESHLGLPTRALAILSDISSSVIGTLTILSNPDFCYAINTITTETLNALAQGKQQPSILAKLTQILGVSKRLYDQWNDHAIPSQANEDIKITLFANLLGPFNACIELAQTCEEILERGGENGSDTPPLRKSLGWLMEVARLLQQESSSGQYRFDEQFDGIEACFVDLERIFQTRKRSLDDLLQSRDSVNSSVCEEFINHDDYEEMFYFSEEVQDFKAYGHRMFPGFSSRKRVKVYKEESDEEGDPVIIPFEPHHVSTLAREEPHRKNLGGGKAYQNNEFRYAYGVRKSNAARLPSVHVDEFVQKASHPESFGVPNPPAMSNQPPDNLRNAHPYEHPAFRPVETEGHQYRPRPGYPDPLTTAPMMGPRGTFQRFPNGHPPGGVPPPYYNPHFYPGVPPNQGYPYERPFFPSAPNQFFDPSQQPRPRFPMNPLHMEPGNHRFRKGPNQKPNGAGRMM</sequence>
<evidence type="ECO:0008006" key="4">
    <source>
        <dbReference type="Google" id="ProtNLM"/>
    </source>
</evidence>
<dbReference type="GO" id="GO:0036396">
    <property type="term" value="C:RNA N6-methyladenosine methyltransferase complex"/>
    <property type="evidence" value="ECO:0007669"/>
    <property type="project" value="TreeGrafter"/>
</dbReference>
<proteinExistence type="predicted"/>
<dbReference type="OrthoDB" id="2011702at2759"/>
<dbReference type="GO" id="GO:0003723">
    <property type="term" value="F:RNA binding"/>
    <property type="evidence" value="ECO:0007669"/>
    <property type="project" value="TreeGrafter"/>
</dbReference>
<feature type="compositionally biased region" description="Basic and acidic residues" evidence="1">
    <location>
        <begin position="1192"/>
        <end position="1203"/>
    </location>
</feature>
<keyword evidence="3" id="KW-1185">Reference proteome</keyword>
<comment type="caution">
    <text evidence="2">The sequence shown here is derived from an EMBL/GenBank/DDBJ whole genome shotgun (WGS) entry which is preliminary data.</text>
</comment>
<reference evidence="2 3" key="1">
    <citation type="submission" date="2016-07" db="EMBL/GenBank/DDBJ databases">
        <title>Pervasive Adenine N6-methylation of Active Genes in Fungi.</title>
        <authorList>
            <consortium name="DOE Joint Genome Institute"/>
            <person name="Mondo S.J."/>
            <person name="Dannebaum R.O."/>
            <person name="Kuo R.C."/>
            <person name="Labutti K."/>
            <person name="Haridas S."/>
            <person name="Kuo A."/>
            <person name="Salamov A."/>
            <person name="Ahrendt S.R."/>
            <person name="Lipzen A."/>
            <person name="Sullivan W."/>
            <person name="Andreopoulos W.B."/>
            <person name="Clum A."/>
            <person name="Lindquist E."/>
            <person name="Daum C."/>
            <person name="Ramamoorthy G.K."/>
            <person name="Gryganskyi A."/>
            <person name="Culley D."/>
            <person name="Magnuson J.K."/>
            <person name="James T.Y."/>
            <person name="O'Malley M.A."/>
            <person name="Stajich J.E."/>
            <person name="Spatafora J.W."/>
            <person name="Visel A."/>
            <person name="Grigoriev I.V."/>
        </authorList>
    </citation>
    <scope>NUCLEOTIDE SEQUENCE [LARGE SCALE GENOMIC DNA]</scope>
    <source>
        <strain evidence="2 3">CBS 931.73</strain>
    </source>
</reference>
<dbReference type="InParanoid" id="A0A1Y1Y5H4"/>
<protein>
    <recommendedName>
        <fullName evidence="4">Virilizer N-terminal domain-containing protein</fullName>
    </recommendedName>
</protein>
<name>A0A1Y1Y5H4_9FUNG</name>
<dbReference type="EMBL" id="MCFE01000255">
    <property type="protein sequence ID" value="ORX92864.1"/>
    <property type="molecule type" value="Genomic_DNA"/>
</dbReference>
<dbReference type="PANTHER" id="PTHR23185:SF0">
    <property type="entry name" value="PROTEIN VIRILIZER HOMOLOG"/>
    <property type="match status" value="1"/>
</dbReference>
<accession>A0A1Y1Y5H4</accession>
<dbReference type="Proteomes" id="UP000193498">
    <property type="component" value="Unassembled WGS sequence"/>
</dbReference>
<evidence type="ECO:0000256" key="1">
    <source>
        <dbReference type="SAM" id="MobiDB-lite"/>
    </source>
</evidence>
<evidence type="ECO:0000313" key="3">
    <source>
        <dbReference type="Proteomes" id="UP000193498"/>
    </source>
</evidence>
<feature type="region of interest" description="Disordered" evidence="1">
    <location>
        <begin position="1775"/>
        <end position="1797"/>
    </location>
</feature>
<feature type="region of interest" description="Disordered" evidence="1">
    <location>
        <begin position="1192"/>
        <end position="1213"/>
    </location>
</feature>
<organism evidence="2 3">
    <name type="scientific">Basidiobolus meristosporus CBS 931.73</name>
    <dbReference type="NCBI Taxonomy" id="1314790"/>
    <lineage>
        <taxon>Eukaryota</taxon>
        <taxon>Fungi</taxon>
        <taxon>Fungi incertae sedis</taxon>
        <taxon>Zoopagomycota</taxon>
        <taxon>Entomophthoromycotina</taxon>
        <taxon>Basidiobolomycetes</taxon>
        <taxon>Basidiobolales</taxon>
        <taxon>Basidiobolaceae</taxon>
        <taxon>Basidiobolus</taxon>
    </lineage>
</organism>
<gene>
    <name evidence="2" type="ORF">K493DRAFT_338585</name>
</gene>
<dbReference type="PANTHER" id="PTHR23185">
    <property type="entry name" value="PROTEIN VIRILIZER HOMOLOG"/>
    <property type="match status" value="1"/>
</dbReference>